<dbReference type="GO" id="GO:0004190">
    <property type="term" value="F:aspartic-type endopeptidase activity"/>
    <property type="evidence" value="ECO:0007669"/>
    <property type="project" value="UniProtKB-KW"/>
</dbReference>
<dbReference type="CDD" id="cd07557">
    <property type="entry name" value="trimeric_dUTPase"/>
    <property type="match status" value="1"/>
</dbReference>
<feature type="domain" description="Reverse transcriptase RNase H-like" evidence="11">
    <location>
        <begin position="480"/>
        <end position="576"/>
    </location>
</feature>
<dbReference type="PANTHER" id="PTHR33064">
    <property type="entry name" value="POL PROTEIN"/>
    <property type="match status" value="1"/>
</dbReference>
<dbReference type="InterPro" id="IPR036397">
    <property type="entry name" value="RNaseH_sf"/>
</dbReference>
<evidence type="ECO:0000256" key="7">
    <source>
        <dbReference type="ARBA" id="ARBA00022801"/>
    </source>
</evidence>
<organism evidence="12 13">
    <name type="scientific">Zingiber officinale</name>
    <name type="common">Ginger</name>
    <name type="synonym">Amomum zingiber</name>
    <dbReference type="NCBI Taxonomy" id="94328"/>
    <lineage>
        <taxon>Eukaryota</taxon>
        <taxon>Viridiplantae</taxon>
        <taxon>Streptophyta</taxon>
        <taxon>Embryophyta</taxon>
        <taxon>Tracheophyta</taxon>
        <taxon>Spermatophyta</taxon>
        <taxon>Magnoliopsida</taxon>
        <taxon>Liliopsida</taxon>
        <taxon>Zingiberales</taxon>
        <taxon>Zingiberaceae</taxon>
        <taxon>Zingiber</taxon>
    </lineage>
</organism>
<comment type="caution">
    <text evidence="12">The sequence shown here is derived from an EMBL/GenBank/DDBJ whole genome shotgun (WGS) entry which is preliminary data.</text>
</comment>
<dbReference type="PANTHER" id="PTHR33064:SF37">
    <property type="entry name" value="RIBONUCLEASE H"/>
    <property type="match status" value="1"/>
</dbReference>
<gene>
    <name evidence="12" type="ORF">ZIOFF_039137</name>
</gene>
<dbReference type="Pfam" id="PF17917">
    <property type="entry name" value="RT_RNaseH"/>
    <property type="match status" value="1"/>
</dbReference>
<keyword evidence="13" id="KW-1185">Reference proteome</keyword>
<dbReference type="SUPFAM" id="SSF56672">
    <property type="entry name" value="DNA/RNA polymerases"/>
    <property type="match status" value="1"/>
</dbReference>
<dbReference type="InterPro" id="IPR051320">
    <property type="entry name" value="Viral_Replic_Matur_Polypro"/>
</dbReference>
<dbReference type="InterPro" id="IPR041373">
    <property type="entry name" value="RT_RNaseH"/>
</dbReference>
<keyword evidence="5" id="KW-0064">Aspartyl protease</keyword>
<dbReference type="Gene3D" id="3.30.420.10">
    <property type="entry name" value="Ribonuclease H-like superfamily/Ribonuclease H"/>
    <property type="match status" value="1"/>
</dbReference>
<evidence type="ECO:0000256" key="4">
    <source>
        <dbReference type="ARBA" id="ARBA00022722"/>
    </source>
</evidence>
<accession>A0A8J5G401</accession>
<dbReference type="InterPro" id="IPR029054">
    <property type="entry name" value="dUTPase-like"/>
</dbReference>
<name>A0A8J5G401_ZINOF</name>
<keyword evidence="8" id="KW-0695">RNA-directed DNA polymerase</keyword>
<dbReference type="InterPro" id="IPR036157">
    <property type="entry name" value="dUTPase-like_sf"/>
</dbReference>
<keyword evidence="6" id="KW-0255">Endonuclease</keyword>
<dbReference type="GO" id="GO:0003964">
    <property type="term" value="F:RNA-directed DNA polymerase activity"/>
    <property type="evidence" value="ECO:0007669"/>
    <property type="project" value="UniProtKB-KW"/>
</dbReference>
<dbReference type="AlphaFoldDB" id="A0A8J5G401"/>
<evidence type="ECO:0000259" key="11">
    <source>
        <dbReference type="Pfam" id="PF17917"/>
    </source>
</evidence>
<dbReference type="GO" id="GO:0003676">
    <property type="term" value="F:nucleic acid binding"/>
    <property type="evidence" value="ECO:0007669"/>
    <property type="project" value="InterPro"/>
</dbReference>
<evidence type="ECO:0000256" key="5">
    <source>
        <dbReference type="ARBA" id="ARBA00022750"/>
    </source>
</evidence>
<dbReference type="InterPro" id="IPR043128">
    <property type="entry name" value="Rev_trsase/Diguanyl_cyclase"/>
</dbReference>
<dbReference type="Proteomes" id="UP000734854">
    <property type="component" value="Unassembled WGS sequence"/>
</dbReference>
<dbReference type="GO" id="GO:0004519">
    <property type="term" value="F:endonuclease activity"/>
    <property type="evidence" value="ECO:0007669"/>
    <property type="project" value="UniProtKB-KW"/>
</dbReference>
<dbReference type="Pfam" id="PF00692">
    <property type="entry name" value="dUTPase"/>
    <property type="match status" value="1"/>
</dbReference>
<dbReference type="InterPro" id="IPR043502">
    <property type="entry name" value="DNA/RNA_pol_sf"/>
</dbReference>
<evidence type="ECO:0000256" key="2">
    <source>
        <dbReference type="ARBA" id="ARBA00022679"/>
    </source>
</evidence>
<dbReference type="SUPFAM" id="SSF51283">
    <property type="entry name" value="dUTPase-like"/>
    <property type="match status" value="1"/>
</dbReference>
<protein>
    <submittedName>
        <fullName evidence="12">Uncharacterized protein</fullName>
    </submittedName>
</protein>
<evidence type="ECO:0000256" key="1">
    <source>
        <dbReference type="ARBA" id="ARBA00022670"/>
    </source>
</evidence>
<evidence type="ECO:0000313" key="12">
    <source>
        <dbReference type="EMBL" id="KAG6499371.1"/>
    </source>
</evidence>
<reference evidence="12 13" key="1">
    <citation type="submission" date="2020-08" db="EMBL/GenBank/DDBJ databases">
        <title>Plant Genome Project.</title>
        <authorList>
            <person name="Zhang R.-G."/>
        </authorList>
    </citation>
    <scope>NUCLEOTIDE SEQUENCE [LARGE SCALE GENOMIC DNA]</scope>
    <source>
        <tissue evidence="12">Rhizome</tissue>
    </source>
</reference>
<proteinExistence type="predicted"/>
<keyword evidence="2" id="KW-0808">Transferase</keyword>
<evidence type="ECO:0000313" key="13">
    <source>
        <dbReference type="Proteomes" id="UP000734854"/>
    </source>
</evidence>
<dbReference type="Gene3D" id="3.30.70.270">
    <property type="match status" value="1"/>
</dbReference>
<evidence type="ECO:0000256" key="6">
    <source>
        <dbReference type="ARBA" id="ARBA00022759"/>
    </source>
</evidence>
<keyword evidence="4" id="KW-0540">Nuclease</keyword>
<dbReference type="GO" id="GO:0006508">
    <property type="term" value="P:proteolysis"/>
    <property type="evidence" value="ECO:0007669"/>
    <property type="project" value="UniProtKB-KW"/>
</dbReference>
<evidence type="ECO:0000256" key="8">
    <source>
        <dbReference type="ARBA" id="ARBA00022918"/>
    </source>
</evidence>
<feature type="domain" description="dUTPase-like" evidence="10">
    <location>
        <begin position="302"/>
        <end position="391"/>
    </location>
</feature>
<evidence type="ECO:0000256" key="9">
    <source>
        <dbReference type="SAM" id="MobiDB-lite"/>
    </source>
</evidence>
<dbReference type="EMBL" id="JACMSC010000011">
    <property type="protein sequence ID" value="KAG6499371.1"/>
    <property type="molecule type" value="Genomic_DNA"/>
</dbReference>
<sequence>MSNFDTEGIQNEGEEEFAGVFIEADATNRWEVLGQPDTNPRWDTLGDTSGRYDFYVNYAAPPLAPFIPPTRPTWDDDDDEHSTDAAEAEVISEAVFPSIWEDTPWEEDPYLDIYGFDDEENSSQNMNESHIVEEDYEDEEEEDLRVHFLGLENLENDYPISLNTVLPDEQHQEISSTEDEGNSHTEQQDVTNEIAHAGIEAPLIEQLEGLEYPILRCMMNQAINENAFSSTSVISSMPSLWTVLFKKTLTLKKAETIPPYDKGEQMIEELIDYTNYLQSMVNKEKQLQENLYLRVRRLTQTAKIPVRRTLGAAGYDIFTDEEVHIMPRQQCLVKTRISLEFSEGYYARIAPRSGSAYKLNFIVNAGVIDSDFRREPEMEFLGVVVGNRKIRLQQHIIKKVIEFDEKTLITLKGLRSFLGILNYARSHIPNLSKILGPLYSKTSPHGDRRFKESDWVIIRQIKSLVQSLPDLELPPNHAYVIIEIDGSMEGWGDVCKWKEKQYDPRNTEKIYAYASGKFSTVKSTIDAEIHACMEALTAMKIHYLDRKEVILRTDCHAIIKFFNKSVNNKPSRVRWINFTDYITGTCVDIKFEHISGTSNELADALSGIHAVSATPRTIEELQGMKWILQPPSSSQIRNPQELRTTTLMDGSIALSFQGYQATKNPIPRRMSNFDTEGIQNEGEEAFAGVFIEADPTNRWEALGQPDTNPRWDTLGEPSGRYDFYVNYAAPPPAPFIPPTRPTWDDDDDEHSTDAAEAKVTSTSEAVFPSIWEDTPWEEDPYLDIYGFDDEENSSQNMNESHIVEEDYEDEEEEDLSVHFLGLENLENDYPISPNTVLPDEQHQVNWDDSSSESENYWQNVVEQVEHMEEQYFATQATERMGELSIQEISSTEDEGNSHTEQQDVTNEIAHAGIEAPLIEQLEGLEYPILRSMMNQAINENAFSSTSAISWYNPPPEPLMGQINYPPAQVNVRTAQQPETAINGKFKPRGYNHQP</sequence>
<dbReference type="InterPro" id="IPR033704">
    <property type="entry name" value="dUTPase_trimeric"/>
</dbReference>
<evidence type="ECO:0000259" key="10">
    <source>
        <dbReference type="Pfam" id="PF00692"/>
    </source>
</evidence>
<feature type="region of interest" description="Disordered" evidence="9">
    <location>
        <begin position="739"/>
        <end position="760"/>
    </location>
</feature>
<keyword evidence="1" id="KW-0645">Protease</keyword>
<evidence type="ECO:0000256" key="3">
    <source>
        <dbReference type="ARBA" id="ARBA00022695"/>
    </source>
</evidence>
<dbReference type="Gene3D" id="2.70.40.10">
    <property type="match status" value="1"/>
</dbReference>
<keyword evidence="7" id="KW-0378">Hydrolase</keyword>
<keyword evidence="3" id="KW-0548">Nucleotidyltransferase</keyword>